<dbReference type="Pfam" id="PF14027">
    <property type="entry name" value="Questin_oxidase"/>
    <property type="match status" value="1"/>
</dbReference>
<name>A0A5C2S0B5_9APHY</name>
<reference evidence="2" key="1">
    <citation type="journal article" date="2018" name="Genome Biol. Evol.">
        <title>Genomics and development of Lentinus tigrinus, a white-rot wood-decaying mushroom with dimorphic fruiting bodies.</title>
        <authorList>
            <person name="Wu B."/>
            <person name="Xu Z."/>
            <person name="Knudson A."/>
            <person name="Carlson A."/>
            <person name="Chen N."/>
            <person name="Kovaka S."/>
            <person name="LaButti K."/>
            <person name="Lipzen A."/>
            <person name="Pennachio C."/>
            <person name="Riley R."/>
            <person name="Schakwitz W."/>
            <person name="Umezawa K."/>
            <person name="Ohm R.A."/>
            <person name="Grigoriev I.V."/>
            <person name="Nagy L.G."/>
            <person name="Gibbons J."/>
            <person name="Hibbett D."/>
        </authorList>
    </citation>
    <scope>NUCLEOTIDE SEQUENCE [LARGE SCALE GENOMIC DNA]</scope>
    <source>
        <strain evidence="2">ALCF2SS1-6</strain>
    </source>
</reference>
<dbReference type="PANTHER" id="PTHR35870">
    <property type="entry name" value="PROTEIN, PUTATIVE (AFU_ORTHOLOGUE AFUA_5G03330)-RELATED"/>
    <property type="match status" value="1"/>
</dbReference>
<sequence>MSLKTTELDALFSLSSEAPFSLKDDHVKWHAFINDRGFHNHTSHHLVAIYAMGAGGPLTEEAYQSHVVSMQPAFKSPEPITDDNFWKHLGKREFYDSYLEYFRAVLLKKGPADVLEKYIFSPKANVGGPGIDAHPRMLNRLLAVLLHPMIHAGNGLEFGLLGLVAEGLAQAAVHRDDSPTLIPPELFQTDTIVNGTNKIGVHAFTILARVLSDQRFSSASLGLSAATVGPSTFERIAAQIGSAVVQLTNEWAAEFEGDGATEDAIAKKIEELSWMAALVYGVGGWAARERAPAKKFNADFFYMHLVTSSIFLPAFAAYLSPRSTILLLRGYFAVSLVYYIARGCAPLPIRAFYESVGASVIPPGTSTVAPVAGTLTLDDAAPNPWLLIVQTTLVHPDEHLCKTQRALMHDATLYGQRAAGDFAGLGLEGAEALDGTLFVRVAGLTADRLGWMKEGQEAGDWDRQGFIKVTFRLGGEAWP</sequence>
<keyword evidence="1" id="KW-0560">Oxidoreductase</keyword>
<dbReference type="GO" id="GO:0016491">
    <property type="term" value="F:oxidoreductase activity"/>
    <property type="evidence" value="ECO:0007669"/>
    <property type="project" value="UniProtKB-KW"/>
</dbReference>
<dbReference type="Proteomes" id="UP000313359">
    <property type="component" value="Unassembled WGS sequence"/>
</dbReference>
<keyword evidence="3" id="KW-1185">Reference proteome</keyword>
<evidence type="ECO:0000313" key="3">
    <source>
        <dbReference type="Proteomes" id="UP000313359"/>
    </source>
</evidence>
<dbReference type="OrthoDB" id="10004862at2759"/>
<dbReference type="PANTHER" id="PTHR35870:SF1">
    <property type="entry name" value="PROTEIN, PUTATIVE (AFU_ORTHOLOGUE AFUA_5G03330)-RELATED"/>
    <property type="match status" value="1"/>
</dbReference>
<accession>A0A5C2S0B5</accession>
<protein>
    <recommendedName>
        <fullName evidence="4">DUF4243 domain-containing protein</fullName>
    </recommendedName>
</protein>
<dbReference type="InterPro" id="IPR025337">
    <property type="entry name" value="Questin_oxidase-like"/>
</dbReference>
<evidence type="ECO:0000313" key="2">
    <source>
        <dbReference type="EMBL" id="RPD56826.1"/>
    </source>
</evidence>
<dbReference type="AlphaFoldDB" id="A0A5C2S0B5"/>
<dbReference type="EMBL" id="ML122285">
    <property type="protein sequence ID" value="RPD56826.1"/>
    <property type="molecule type" value="Genomic_DNA"/>
</dbReference>
<evidence type="ECO:0000256" key="1">
    <source>
        <dbReference type="ARBA" id="ARBA00023002"/>
    </source>
</evidence>
<gene>
    <name evidence="2" type="ORF">L227DRAFT_614197</name>
</gene>
<proteinExistence type="predicted"/>
<dbReference type="STRING" id="1328759.A0A5C2S0B5"/>
<evidence type="ECO:0008006" key="4">
    <source>
        <dbReference type="Google" id="ProtNLM"/>
    </source>
</evidence>
<organism evidence="2 3">
    <name type="scientific">Lentinus tigrinus ALCF2SS1-6</name>
    <dbReference type="NCBI Taxonomy" id="1328759"/>
    <lineage>
        <taxon>Eukaryota</taxon>
        <taxon>Fungi</taxon>
        <taxon>Dikarya</taxon>
        <taxon>Basidiomycota</taxon>
        <taxon>Agaricomycotina</taxon>
        <taxon>Agaricomycetes</taxon>
        <taxon>Polyporales</taxon>
        <taxon>Polyporaceae</taxon>
        <taxon>Lentinus</taxon>
    </lineage>
</organism>